<evidence type="ECO:0000313" key="1">
    <source>
        <dbReference type="EMBL" id="CAG8777478.1"/>
    </source>
</evidence>
<comment type="caution">
    <text evidence="1">The sequence shown here is derived from an EMBL/GenBank/DDBJ whole genome shotgun (WGS) entry which is preliminary data.</text>
</comment>
<dbReference type="Proteomes" id="UP000789525">
    <property type="component" value="Unassembled WGS sequence"/>
</dbReference>
<name>A0ACA9R4W3_9GLOM</name>
<organism evidence="1 2">
    <name type="scientific">Acaulospora colombiana</name>
    <dbReference type="NCBI Taxonomy" id="27376"/>
    <lineage>
        <taxon>Eukaryota</taxon>
        <taxon>Fungi</taxon>
        <taxon>Fungi incertae sedis</taxon>
        <taxon>Mucoromycota</taxon>
        <taxon>Glomeromycotina</taxon>
        <taxon>Glomeromycetes</taxon>
        <taxon>Diversisporales</taxon>
        <taxon>Acaulosporaceae</taxon>
        <taxon>Acaulospora</taxon>
    </lineage>
</organism>
<protein>
    <submittedName>
        <fullName evidence="1">15071_t:CDS:1</fullName>
    </submittedName>
</protein>
<reference evidence="1" key="1">
    <citation type="submission" date="2021-06" db="EMBL/GenBank/DDBJ databases">
        <authorList>
            <person name="Kallberg Y."/>
            <person name="Tangrot J."/>
            <person name="Rosling A."/>
        </authorList>
    </citation>
    <scope>NUCLEOTIDE SEQUENCE</scope>
    <source>
        <strain evidence="1">CL356</strain>
    </source>
</reference>
<dbReference type="EMBL" id="CAJVPT010069058">
    <property type="protein sequence ID" value="CAG8777478.1"/>
    <property type="molecule type" value="Genomic_DNA"/>
</dbReference>
<gene>
    <name evidence="1" type="ORF">ACOLOM_LOCUS14166</name>
</gene>
<feature type="non-terminal residue" evidence="1">
    <location>
        <position position="125"/>
    </location>
</feature>
<feature type="non-terminal residue" evidence="1">
    <location>
        <position position="1"/>
    </location>
</feature>
<proteinExistence type="predicted"/>
<keyword evidence="2" id="KW-1185">Reference proteome</keyword>
<accession>A0ACA9R4W3</accession>
<sequence length="125" mass="13577">DAKATYGMLQGADPRIAPLRRALAVWGLNADDIGVISIHGTSTKANDKNESHVYNDIFKTLQRTPGHPKGGAAAWMLIGLTQSINTGIVPGNRNADNIDSQLRQFEFLMYPSKTIRTDGIRAGLM</sequence>
<evidence type="ECO:0000313" key="2">
    <source>
        <dbReference type="Proteomes" id="UP000789525"/>
    </source>
</evidence>